<sequence length="336" mass="38995">MYGLYQIVLFTILDIVKGLVSPFFILIALIIYFQYYKRVEKPIKSTIVSIFYGIIGGAIATVVLIYLRIYILPLQYIYILSISLVLSMMDSRFICFSYGGSILSLISLIFHYPEIDIYELMIVISLLHAIEGLLILINGNSQKMFNIFNIKGQIKDGYEFNRFWPIPFVIFIGDTMIKPFLLFAIVSYGDFTIGRSPKKKSLETAIYLFLYSSFLFIITMISPYKFIPPMFSLIGHEFIIFINKHREKRNLNSKKMIIKGVNVTDVSYIGIGRKLGIKRGDVILKVNHLQLRDKRDFIDLSYKDFNRVKIEYFNHKRGLIKKRYIGKKAPLGIKIS</sequence>
<comment type="caution">
    <text evidence="2">The sequence shown here is derived from an EMBL/GenBank/DDBJ whole genome shotgun (WGS) entry which is preliminary data.</text>
</comment>
<accession>A0A1U7M6W7</accession>
<dbReference type="EMBL" id="LTDM01000011">
    <property type="protein sequence ID" value="OLS03047.1"/>
    <property type="molecule type" value="Genomic_DNA"/>
</dbReference>
<dbReference type="SUPFAM" id="SSF50156">
    <property type="entry name" value="PDZ domain-like"/>
    <property type="match status" value="1"/>
</dbReference>
<evidence type="ECO:0000256" key="1">
    <source>
        <dbReference type="SAM" id="Phobius"/>
    </source>
</evidence>
<keyword evidence="1" id="KW-0472">Membrane</keyword>
<keyword evidence="3" id="KW-1185">Reference proteome</keyword>
<protein>
    <recommendedName>
        <fullName evidence="4">Cell division topological determinant MinJ</fullName>
    </recommendedName>
</protein>
<dbReference type="AlphaFoldDB" id="A0A1U7M6W7"/>
<name>A0A1U7M6W7_TISCR</name>
<dbReference type="Gene3D" id="2.30.42.10">
    <property type="match status" value="1"/>
</dbReference>
<feature type="transmembrane region" description="Helical" evidence="1">
    <location>
        <begin position="201"/>
        <end position="220"/>
    </location>
</feature>
<feature type="transmembrane region" description="Helical" evidence="1">
    <location>
        <begin position="47"/>
        <end position="71"/>
    </location>
</feature>
<feature type="transmembrane region" description="Helical" evidence="1">
    <location>
        <begin position="91"/>
        <end position="110"/>
    </location>
</feature>
<dbReference type="InterPro" id="IPR036034">
    <property type="entry name" value="PDZ_sf"/>
</dbReference>
<dbReference type="OrthoDB" id="198399at2"/>
<organism evidence="2 3">
    <name type="scientific">Tissierella creatinophila DSM 6911</name>
    <dbReference type="NCBI Taxonomy" id="1123403"/>
    <lineage>
        <taxon>Bacteria</taxon>
        <taxon>Bacillati</taxon>
        <taxon>Bacillota</taxon>
        <taxon>Tissierellia</taxon>
        <taxon>Tissierellales</taxon>
        <taxon>Tissierellaceae</taxon>
        <taxon>Tissierella</taxon>
    </lineage>
</organism>
<gene>
    <name evidence="2" type="ORF">TICRE_07430</name>
</gene>
<keyword evidence="1" id="KW-0812">Transmembrane</keyword>
<feature type="transmembrane region" description="Helical" evidence="1">
    <location>
        <begin position="166"/>
        <end position="189"/>
    </location>
</feature>
<evidence type="ECO:0000313" key="3">
    <source>
        <dbReference type="Proteomes" id="UP000186112"/>
    </source>
</evidence>
<evidence type="ECO:0000313" key="2">
    <source>
        <dbReference type="EMBL" id="OLS03047.1"/>
    </source>
</evidence>
<feature type="transmembrane region" description="Helical" evidence="1">
    <location>
        <begin position="117"/>
        <end position="137"/>
    </location>
</feature>
<evidence type="ECO:0008006" key="4">
    <source>
        <dbReference type="Google" id="ProtNLM"/>
    </source>
</evidence>
<feature type="transmembrane region" description="Helical" evidence="1">
    <location>
        <begin position="6"/>
        <end position="35"/>
    </location>
</feature>
<reference evidence="2 3" key="1">
    <citation type="submission" date="2016-02" db="EMBL/GenBank/DDBJ databases">
        <title>Genome sequence of Tissierella creatinophila DSM 6911.</title>
        <authorList>
            <person name="Poehlein A."/>
            <person name="Daniel R."/>
        </authorList>
    </citation>
    <scope>NUCLEOTIDE SEQUENCE [LARGE SCALE GENOMIC DNA]</scope>
    <source>
        <strain evidence="2 3">DSM 6911</strain>
    </source>
</reference>
<proteinExistence type="predicted"/>
<keyword evidence="1" id="KW-1133">Transmembrane helix</keyword>
<dbReference type="RefSeq" id="WP_075725278.1">
    <property type="nucleotide sequence ID" value="NZ_LTDM01000011.1"/>
</dbReference>
<dbReference type="Proteomes" id="UP000186112">
    <property type="component" value="Unassembled WGS sequence"/>
</dbReference>